<dbReference type="SMART" id="SM01012">
    <property type="entry name" value="ANTAR"/>
    <property type="match status" value="1"/>
</dbReference>
<keyword evidence="1" id="KW-0805">Transcription regulation</keyword>
<protein>
    <submittedName>
        <fullName evidence="4">GAF domain-containing protein</fullName>
    </submittedName>
</protein>
<evidence type="ECO:0000313" key="5">
    <source>
        <dbReference type="Proteomes" id="UP000636960"/>
    </source>
</evidence>
<sequence length="238" mass="25661">MADRATAIRNLIAAQPGRSHSIADYLQRVCQAAARTLAASGTGISVLTDDGVRGVCAASDARSERVEELQFVFGEGPCIDAFASRRPVLVPDLTDERPARWPMYRPAALADGIGAIFAFPLQMGAARLGALDVFRDHPGTLSSDQLNDAMTFAEITMQTLLDQHEATSEAGTDGGVADAVGHRAQLFQAQGMVMVQIGGTISEALARMRAYAYAENRRLDEVARDVVARRLQFDRDRP</sequence>
<dbReference type="InterPro" id="IPR012074">
    <property type="entry name" value="GAF_ANTAR"/>
</dbReference>
<dbReference type="Pfam" id="PF13185">
    <property type="entry name" value="GAF_2"/>
    <property type="match status" value="1"/>
</dbReference>
<keyword evidence="5" id="KW-1185">Reference proteome</keyword>
<gene>
    <name evidence="4" type="ORF">Ari01nite_87830</name>
</gene>
<dbReference type="Gene3D" id="3.30.450.40">
    <property type="match status" value="1"/>
</dbReference>
<dbReference type="Gene3D" id="1.10.10.10">
    <property type="entry name" value="Winged helix-like DNA-binding domain superfamily/Winged helix DNA-binding domain"/>
    <property type="match status" value="1"/>
</dbReference>
<dbReference type="EMBL" id="BOMV01000101">
    <property type="protein sequence ID" value="GIF01319.1"/>
    <property type="molecule type" value="Genomic_DNA"/>
</dbReference>
<comment type="caution">
    <text evidence="4">The sequence shown here is derived from an EMBL/GenBank/DDBJ whole genome shotgun (WGS) entry which is preliminary data.</text>
</comment>
<evidence type="ECO:0000256" key="2">
    <source>
        <dbReference type="ARBA" id="ARBA00023163"/>
    </source>
</evidence>
<dbReference type="Pfam" id="PF03861">
    <property type="entry name" value="ANTAR"/>
    <property type="match status" value="1"/>
</dbReference>
<dbReference type="InterPro" id="IPR005561">
    <property type="entry name" value="ANTAR"/>
</dbReference>
<keyword evidence="2" id="KW-0804">Transcription</keyword>
<dbReference type="PROSITE" id="PS50921">
    <property type="entry name" value="ANTAR"/>
    <property type="match status" value="1"/>
</dbReference>
<dbReference type="RefSeq" id="WP_239163525.1">
    <property type="nucleotide sequence ID" value="NZ_BOMV01000101.1"/>
</dbReference>
<dbReference type="InterPro" id="IPR003018">
    <property type="entry name" value="GAF"/>
</dbReference>
<dbReference type="PIRSF" id="PIRSF036625">
    <property type="entry name" value="GAF_ANTAR"/>
    <property type="match status" value="1"/>
</dbReference>
<dbReference type="InterPro" id="IPR029016">
    <property type="entry name" value="GAF-like_dom_sf"/>
</dbReference>
<evidence type="ECO:0000313" key="4">
    <source>
        <dbReference type="EMBL" id="GIF01319.1"/>
    </source>
</evidence>
<dbReference type="Proteomes" id="UP000636960">
    <property type="component" value="Unassembled WGS sequence"/>
</dbReference>
<dbReference type="GO" id="GO:0003723">
    <property type="term" value="F:RNA binding"/>
    <property type="evidence" value="ECO:0007669"/>
    <property type="project" value="InterPro"/>
</dbReference>
<dbReference type="AlphaFoldDB" id="A0A919MZB8"/>
<feature type="domain" description="ANTAR" evidence="3">
    <location>
        <begin position="166"/>
        <end position="227"/>
    </location>
</feature>
<organism evidence="4 5">
    <name type="scientific">Paractinoplanes rishiriensis</name>
    <dbReference type="NCBI Taxonomy" id="1050105"/>
    <lineage>
        <taxon>Bacteria</taxon>
        <taxon>Bacillati</taxon>
        <taxon>Actinomycetota</taxon>
        <taxon>Actinomycetes</taxon>
        <taxon>Micromonosporales</taxon>
        <taxon>Micromonosporaceae</taxon>
        <taxon>Paractinoplanes</taxon>
    </lineage>
</organism>
<reference evidence="4" key="1">
    <citation type="submission" date="2021-01" db="EMBL/GenBank/DDBJ databases">
        <title>Whole genome shotgun sequence of Actinoplanes rishiriensis NBRC 108556.</title>
        <authorList>
            <person name="Komaki H."/>
            <person name="Tamura T."/>
        </authorList>
    </citation>
    <scope>NUCLEOTIDE SEQUENCE</scope>
    <source>
        <strain evidence="4">NBRC 108556</strain>
    </source>
</reference>
<accession>A0A919MZB8</accession>
<proteinExistence type="predicted"/>
<name>A0A919MZB8_9ACTN</name>
<evidence type="ECO:0000259" key="3">
    <source>
        <dbReference type="PROSITE" id="PS50921"/>
    </source>
</evidence>
<dbReference type="SUPFAM" id="SSF55781">
    <property type="entry name" value="GAF domain-like"/>
    <property type="match status" value="1"/>
</dbReference>
<dbReference type="InterPro" id="IPR036388">
    <property type="entry name" value="WH-like_DNA-bd_sf"/>
</dbReference>
<evidence type="ECO:0000256" key="1">
    <source>
        <dbReference type="ARBA" id="ARBA00023015"/>
    </source>
</evidence>